<dbReference type="EMBL" id="ATAY01000006">
    <property type="protein sequence ID" value="EPR14435.1"/>
    <property type="molecule type" value="Genomic_DNA"/>
</dbReference>
<dbReference type="PATRIC" id="fig|1330534.3.peg.71"/>
<proteinExistence type="predicted"/>
<evidence type="ECO:0000313" key="1">
    <source>
        <dbReference type="EMBL" id="EPR14435.1"/>
    </source>
</evidence>
<name>U4R7G6_9FIRM</name>
<evidence type="ECO:0000313" key="2">
    <source>
        <dbReference type="Proteomes" id="UP000016860"/>
    </source>
</evidence>
<comment type="caution">
    <text evidence="1">The sequence shown here is derived from an EMBL/GenBank/DDBJ whole genome shotgun (WGS) entry which is preliminary data.</text>
</comment>
<accession>U4R7G6</accession>
<dbReference type="Proteomes" id="UP000016860">
    <property type="component" value="Unassembled WGS sequence"/>
</dbReference>
<protein>
    <submittedName>
        <fullName evidence="1">Uncharacterized protein</fullName>
    </submittedName>
</protein>
<dbReference type="AlphaFoldDB" id="U4R7G6"/>
<reference evidence="1 2" key="1">
    <citation type="journal article" date="2013" name="Genome Announc.">
        <title>Draft Genome Sequence of the Cellulolytic Bacterium Clostridium papyrosolvens C7 (ATCC 700395).</title>
        <authorList>
            <person name="Zepeda V."/>
            <person name="Dassa B."/>
            <person name="Borovok I."/>
            <person name="Lamed R."/>
            <person name="Bayer E.A."/>
            <person name="Cate J.H."/>
        </authorList>
    </citation>
    <scope>NUCLEOTIDE SEQUENCE [LARGE SCALE GENOMIC DNA]</scope>
    <source>
        <strain evidence="1 2">C7</strain>
    </source>
</reference>
<organism evidence="1 2">
    <name type="scientific">Ruminiclostridium papyrosolvens C7</name>
    <dbReference type="NCBI Taxonomy" id="1330534"/>
    <lineage>
        <taxon>Bacteria</taxon>
        <taxon>Bacillati</taxon>
        <taxon>Bacillota</taxon>
        <taxon>Clostridia</taxon>
        <taxon>Eubacteriales</taxon>
        <taxon>Oscillospiraceae</taxon>
        <taxon>Ruminiclostridium</taxon>
    </lineage>
</organism>
<sequence>MTCKNILTNCRPEEILISLAFLMLKSLLAGRVMSNKELYNIYANNSSRRKT</sequence>
<gene>
    <name evidence="1" type="ORF">L323_00345</name>
</gene>